<name>A0A1L7XMW2_9HELO</name>
<dbReference type="InterPro" id="IPR025676">
    <property type="entry name" value="Clr5_dom"/>
</dbReference>
<dbReference type="OrthoDB" id="5428966at2759"/>
<feature type="domain" description="Clr5" evidence="4">
    <location>
        <begin position="1"/>
        <end position="53"/>
    </location>
</feature>
<feature type="repeat" description="ANK" evidence="3">
    <location>
        <begin position="308"/>
        <end position="340"/>
    </location>
</feature>
<feature type="repeat" description="ANK" evidence="3">
    <location>
        <begin position="911"/>
        <end position="943"/>
    </location>
</feature>
<feature type="repeat" description="ANK" evidence="3">
    <location>
        <begin position="445"/>
        <end position="477"/>
    </location>
</feature>
<dbReference type="InterPro" id="IPR036770">
    <property type="entry name" value="Ankyrin_rpt-contain_sf"/>
</dbReference>
<feature type="repeat" description="ANK" evidence="3">
    <location>
        <begin position="771"/>
        <end position="803"/>
    </location>
</feature>
<feature type="repeat" description="ANK" evidence="3">
    <location>
        <begin position="841"/>
        <end position="873"/>
    </location>
</feature>
<dbReference type="Pfam" id="PF00023">
    <property type="entry name" value="Ank"/>
    <property type="match status" value="2"/>
</dbReference>
<dbReference type="PROSITE" id="PS50088">
    <property type="entry name" value="ANK_REPEAT"/>
    <property type="match status" value="15"/>
</dbReference>
<feature type="repeat" description="ANK" evidence="3">
    <location>
        <begin position="876"/>
        <end position="908"/>
    </location>
</feature>
<keyword evidence="2 3" id="KW-0040">ANK repeat</keyword>
<evidence type="ECO:0000256" key="2">
    <source>
        <dbReference type="ARBA" id="ARBA00023043"/>
    </source>
</evidence>
<evidence type="ECO:0000256" key="1">
    <source>
        <dbReference type="ARBA" id="ARBA00022737"/>
    </source>
</evidence>
<dbReference type="STRING" id="576137.A0A1L7XMW2"/>
<keyword evidence="1" id="KW-0677">Repeat</keyword>
<dbReference type="PROSITE" id="PS50297">
    <property type="entry name" value="ANK_REP_REGION"/>
    <property type="match status" value="14"/>
</dbReference>
<dbReference type="Proteomes" id="UP000184330">
    <property type="component" value="Unassembled WGS sequence"/>
</dbReference>
<feature type="repeat" description="ANK" evidence="3">
    <location>
        <begin position="538"/>
        <end position="570"/>
    </location>
</feature>
<dbReference type="InterPro" id="IPR002110">
    <property type="entry name" value="Ankyrin_rpt"/>
</dbReference>
<organism evidence="5 6">
    <name type="scientific">Phialocephala subalpina</name>
    <dbReference type="NCBI Taxonomy" id="576137"/>
    <lineage>
        <taxon>Eukaryota</taxon>
        <taxon>Fungi</taxon>
        <taxon>Dikarya</taxon>
        <taxon>Ascomycota</taxon>
        <taxon>Pezizomycotina</taxon>
        <taxon>Leotiomycetes</taxon>
        <taxon>Helotiales</taxon>
        <taxon>Mollisiaceae</taxon>
        <taxon>Phialocephala</taxon>
        <taxon>Phialocephala fortinii species complex</taxon>
    </lineage>
</organism>
<dbReference type="Pfam" id="PF14420">
    <property type="entry name" value="Clr5"/>
    <property type="match status" value="1"/>
</dbReference>
<feature type="repeat" description="ANK" evidence="3">
    <location>
        <begin position="494"/>
        <end position="526"/>
    </location>
</feature>
<evidence type="ECO:0000259" key="4">
    <source>
        <dbReference type="Pfam" id="PF14420"/>
    </source>
</evidence>
<dbReference type="AlphaFoldDB" id="A0A1L7XMW2"/>
<evidence type="ECO:0000313" key="6">
    <source>
        <dbReference type="Proteomes" id="UP000184330"/>
    </source>
</evidence>
<reference evidence="5 6" key="1">
    <citation type="submission" date="2016-03" db="EMBL/GenBank/DDBJ databases">
        <authorList>
            <person name="Ploux O."/>
        </authorList>
    </citation>
    <scope>NUCLEOTIDE SEQUENCE [LARGE SCALE GENOMIC DNA]</scope>
    <source>
        <strain evidence="5 6">UAMH 11012</strain>
    </source>
</reference>
<protein>
    <recommendedName>
        <fullName evidence="4">Clr5 domain-containing protein</fullName>
    </recommendedName>
</protein>
<dbReference type="SMART" id="SM00248">
    <property type="entry name" value="ANK"/>
    <property type="match status" value="17"/>
</dbReference>
<dbReference type="SUPFAM" id="SSF48403">
    <property type="entry name" value="Ankyrin repeat"/>
    <property type="match status" value="2"/>
</dbReference>
<dbReference type="Pfam" id="PF12796">
    <property type="entry name" value="Ank_2"/>
    <property type="match status" value="5"/>
</dbReference>
<dbReference type="PANTHER" id="PTHR24123">
    <property type="entry name" value="ANKYRIN REPEAT-CONTAINING"/>
    <property type="match status" value="1"/>
</dbReference>
<dbReference type="Gene3D" id="1.25.40.20">
    <property type="entry name" value="Ankyrin repeat-containing domain"/>
    <property type="match status" value="4"/>
</dbReference>
<keyword evidence="6" id="KW-1185">Reference proteome</keyword>
<proteinExistence type="predicted"/>
<feature type="repeat" description="ANK" evidence="3">
    <location>
        <begin position="596"/>
        <end position="628"/>
    </location>
</feature>
<feature type="repeat" description="ANK" evidence="3">
    <location>
        <begin position="379"/>
        <end position="411"/>
    </location>
</feature>
<feature type="repeat" description="ANK" evidence="3">
    <location>
        <begin position="736"/>
        <end position="768"/>
    </location>
</feature>
<accession>A0A1L7XMW2</accession>
<dbReference type="EMBL" id="FJOG01000036">
    <property type="protein sequence ID" value="CZR66358.1"/>
    <property type="molecule type" value="Genomic_DNA"/>
</dbReference>
<feature type="repeat" description="ANK" evidence="3">
    <location>
        <begin position="806"/>
        <end position="838"/>
    </location>
</feature>
<sequence>MASEWESRKERITELFSDRNNTLDRVMAIMKCEGFSASKSGYERQLKAWGIRKNRDKTSMISLKIKLEQRQRRNKNSHVYIKGVLLSKLDIEQATAGCYVSYAAPYAPEECKTPPGMTVITPTSDGYMLSVRTRDLPFIYFLRQLAPITNLNMLIDMPPQILQAIVPAICTEPNLGQLAMENIFHHLSATLPVQRDDDILPVLRHIVGHDFTAATLEILKVTVYLLSNNLLDNGDLICDELLKWFQMGDNHLLLAAILSHKMPTIEAFAEGIFASALQAEDQRMVRVFLDSGMNPGIVIRVSSSPSGFGCTALQLAAGKNNLDLVKLFLEFDIDVDQTGGGMSDYGSRTPLQIAARNGNMELAQILISRGAVLDKLDLWGAAALQNAASKGNIEIAKTLLDHGADINVQSRTCGCALECAIRVRDTAMFEMLLQRGANVNGTEPSVNTPLQSAAMVDDHETVQHLLQQGADANAPAPRWKDGYRLVENLVREHDRRTALQWAAANGNTKLCQILMDAGANLNAVPGKVNLDYGKHMGMGMTVLAAAVLSKNYELVELLLRCGADINDERGSETALEAATRLDDMAIVQLVLSAHPRLGNSLVSAVRNQNLRLILMLLEAGADINAVNECGESALSVAVSVRDHSLVSFLLQSGANPAPKSAILPLVVAAYVGDLDLIKILLDGGANCDQRGRRRRNAGLIGDLNVLQAAAITGNINIVRYLLEVGADLNVPAAQYEGRTALQAAVQSGSSETVQLLLNWGARVNSPAGQSGGVTALQAAVLRRDIGLVRMLLTAGADANDMPAALFGKTSLQTASEKGDDKIVCLLLEYGADINSPAADIYGRTALQAAAEVGHYYMVQLLLARGADANAPACNDWGLTAIQAAARGGYLHIADVLLKNGANVNAPASERRGYTALETAAHFGRVDMLKLLLNAGADITSEFGRAQLKSAMVLATSSGHESAAKLLKYHQIC</sequence>
<feature type="repeat" description="ANK" evidence="3">
    <location>
        <begin position="660"/>
        <end position="692"/>
    </location>
</feature>
<feature type="repeat" description="ANK" evidence="3">
    <location>
        <begin position="346"/>
        <end position="378"/>
    </location>
</feature>
<evidence type="ECO:0000313" key="5">
    <source>
        <dbReference type="EMBL" id="CZR66358.1"/>
    </source>
</evidence>
<dbReference type="Pfam" id="PF13637">
    <property type="entry name" value="Ank_4"/>
    <property type="match status" value="1"/>
</dbReference>
<dbReference type="PANTHER" id="PTHR24123:SF33">
    <property type="entry name" value="PROTEIN HOS4"/>
    <property type="match status" value="1"/>
</dbReference>
<gene>
    <name evidence="5" type="ORF">PAC_16259</name>
</gene>
<dbReference type="InterPro" id="IPR051165">
    <property type="entry name" value="Multifunctional_ANK_Repeat"/>
</dbReference>
<feature type="repeat" description="ANK" evidence="3">
    <location>
        <begin position="701"/>
        <end position="733"/>
    </location>
</feature>
<evidence type="ECO:0000256" key="3">
    <source>
        <dbReference type="PROSITE-ProRule" id="PRU00023"/>
    </source>
</evidence>
<dbReference type="PRINTS" id="PR01415">
    <property type="entry name" value="ANKYRIN"/>
</dbReference>